<keyword evidence="3" id="KW-1185">Reference proteome</keyword>
<accession>A0A6A7BDG2</accession>
<name>A0A6A7BDG2_9PLEO</name>
<dbReference type="Proteomes" id="UP000799423">
    <property type="component" value="Unassembled WGS sequence"/>
</dbReference>
<organism evidence="2 3">
    <name type="scientific">Plenodomus tracheiphilus IPT5</name>
    <dbReference type="NCBI Taxonomy" id="1408161"/>
    <lineage>
        <taxon>Eukaryota</taxon>
        <taxon>Fungi</taxon>
        <taxon>Dikarya</taxon>
        <taxon>Ascomycota</taxon>
        <taxon>Pezizomycotina</taxon>
        <taxon>Dothideomycetes</taxon>
        <taxon>Pleosporomycetidae</taxon>
        <taxon>Pleosporales</taxon>
        <taxon>Pleosporineae</taxon>
        <taxon>Leptosphaeriaceae</taxon>
        <taxon>Plenodomus</taxon>
    </lineage>
</organism>
<evidence type="ECO:0000256" key="1">
    <source>
        <dbReference type="SAM" id="MobiDB-lite"/>
    </source>
</evidence>
<proteinExistence type="predicted"/>
<sequence>MSARQRVSPLDFDVEHDEELPGYEESTAPAYDSGTFDDPITTYHLRQYDRKIQILVAYGPSSSSTSYRVTTNGFRLFSKKPDMEVLYTSQEMRQRSLATIAFDNDGPLPWRPRAHFDHVALDGSRKTYEMESLNFADWTYAIGNRMYAWALDVAPVSLILTEVDSTVVIARFTYSAKGTSAVRGGEVGELWIYRDALTMEQDGVDKAVCGLMVALSHLKKMGRHYSNGAAELERRDSVTRDVSPLHRAE</sequence>
<reference evidence="2" key="1">
    <citation type="submission" date="2020-01" db="EMBL/GenBank/DDBJ databases">
        <authorList>
            <consortium name="DOE Joint Genome Institute"/>
            <person name="Haridas S."/>
            <person name="Albert R."/>
            <person name="Binder M."/>
            <person name="Bloem J."/>
            <person name="Labutti K."/>
            <person name="Salamov A."/>
            <person name="Andreopoulos B."/>
            <person name="Baker S.E."/>
            <person name="Barry K."/>
            <person name="Bills G."/>
            <person name="Bluhm B.H."/>
            <person name="Cannon C."/>
            <person name="Castanera R."/>
            <person name="Culley D.E."/>
            <person name="Daum C."/>
            <person name="Ezra D."/>
            <person name="Gonzalez J.B."/>
            <person name="Henrissat B."/>
            <person name="Kuo A."/>
            <person name="Liang C."/>
            <person name="Lipzen A."/>
            <person name="Lutzoni F."/>
            <person name="Magnuson J."/>
            <person name="Mondo S."/>
            <person name="Nolan M."/>
            <person name="Ohm R."/>
            <person name="Pangilinan J."/>
            <person name="Park H.-J."/>
            <person name="Ramirez L."/>
            <person name="Alfaro M."/>
            <person name="Sun H."/>
            <person name="Tritt A."/>
            <person name="Yoshinaga Y."/>
            <person name="Zwiers L.-H."/>
            <person name="Turgeon B.G."/>
            <person name="Goodwin S.B."/>
            <person name="Spatafora J.W."/>
            <person name="Crous P.W."/>
            <person name="Grigoriev I.V."/>
        </authorList>
    </citation>
    <scope>NUCLEOTIDE SEQUENCE</scope>
    <source>
        <strain evidence="2">IPT5</strain>
    </source>
</reference>
<gene>
    <name evidence="2" type="ORF">T440DRAFT_310145</name>
</gene>
<dbReference type="EMBL" id="MU006295">
    <property type="protein sequence ID" value="KAF2853551.1"/>
    <property type="molecule type" value="Genomic_DNA"/>
</dbReference>
<feature type="region of interest" description="Disordered" evidence="1">
    <location>
        <begin position="1"/>
        <end position="31"/>
    </location>
</feature>
<feature type="compositionally biased region" description="Acidic residues" evidence="1">
    <location>
        <begin position="12"/>
        <end position="22"/>
    </location>
</feature>
<dbReference type="AlphaFoldDB" id="A0A6A7BDG2"/>
<evidence type="ECO:0000313" key="2">
    <source>
        <dbReference type="EMBL" id="KAF2853551.1"/>
    </source>
</evidence>
<evidence type="ECO:0000313" key="3">
    <source>
        <dbReference type="Proteomes" id="UP000799423"/>
    </source>
</evidence>
<protein>
    <submittedName>
        <fullName evidence="2">Uncharacterized protein</fullName>
    </submittedName>
</protein>
<dbReference type="OrthoDB" id="3941101at2759"/>